<protein>
    <recommendedName>
        <fullName evidence="3">TPM domain-containing protein</fullName>
    </recommendedName>
</protein>
<evidence type="ECO:0008006" key="3">
    <source>
        <dbReference type="Google" id="ProtNLM"/>
    </source>
</evidence>
<reference evidence="2" key="1">
    <citation type="submission" date="2019-08" db="EMBL/GenBank/DDBJ databases">
        <authorList>
            <person name="Kucharzyk K."/>
            <person name="Murdoch R.W."/>
            <person name="Higgins S."/>
            <person name="Loffler F."/>
        </authorList>
    </citation>
    <scope>NUCLEOTIDE SEQUENCE</scope>
</reference>
<comment type="caution">
    <text evidence="2">The sequence shown here is derived from an EMBL/GenBank/DDBJ whole genome shotgun (WGS) entry which is preliminary data.</text>
</comment>
<dbReference type="AlphaFoldDB" id="A0A645J454"/>
<feature type="compositionally biased region" description="Low complexity" evidence="1">
    <location>
        <begin position="108"/>
        <end position="123"/>
    </location>
</feature>
<gene>
    <name evidence="2" type="ORF">SDC9_205929</name>
</gene>
<accession>A0A645J454</accession>
<proteinExistence type="predicted"/>
<name>A0A645J454_9ZZZZ</name>
<organism evidence="2">
    <name type="scientific">bioreactor metagenome</name>
    <dbReference type="NCBI Taxonomy" id="1076179"/>
    <lineage>
        <taxon>unclassified sequences</taxon>
        <taxon>metagenomes</taxon>
        <taxon>ecological metagenomes</taxon>
    </lineage>
</organism>
<feature type="compositionally biased region" description="Gly residues" evidence="1">
    <location>
        <begin position="124"/>
        <end position="140"/>
    </location>
</feature>
<sequence length="140" mass="14806">MRKLDEAAEDEFLSRAQQMEETLRSADHDVWLCPACGATATWAYPGTESKYEKCPSCKCLAYTLESDTVLEKASYESQGRGETVHVCKFCGKRKTSSYRIPRLERESAAAAGGSSGLSSSSGGSSWGGGSSGGGGAGSNW</sequence>
<evidence type="ECO:0000256" key="1">
    <source>
        <dbReference type="SAM" id="MobiDB-lite"/>
    </source>
</evidence>
<dbReference type="EMBL" id="VSSQ01130680">
    <property type="protein sequence ID" value="MPN58226.1"/>
    <property type="molecule type" value="Genomic_DNA"/>
</dbReference>
<feature type="region of interest" description="Disordered" evidence="1">
    <location>
        <begin position="108"/>
        <end position="140"/>
    </location>
</feature>
<evidence type="ECO:0000313" key="2">
    <source>
        <dbReference type="EMBL" id="MPN58226.1"/>
    </source>
</evidence>